<dbReference type="InterPro" id="IPR050268">
    <property type="entry name" value="NADH-dep_flavin_reductase"/>
</dbReference>
<evidence type="ECO:0000313" key="4">
    <source>
        <dbReference type="Proteomes" id="UP000292564"/>
    </source>
</evidence>
<comment type="caution">
    <text evidence="3">The sequence shown here is derived from an EMBL/GenBank/DDBJ whole genome shotgun (WGS) entry which is preliminary data.</text>
</comment>
<accession>A0A4Q7ZMI0</accession>
<dbReference type="Proteomes" id="UP000292564">
    <property type="component" value="Unassembled WGS sequence"/>
</dbReference>
<dbReference type="SUPFAM" id="SSF50475">
    <property type="entry name" value="FMN-binding split barrel"/>
    <property type="match status" value="1"/>
</dbReference>
<dbReference type="GO" id="GO:0006208">
    <property type="term" value="P:pyrimidine nucleobase catabolic process"/>
    <property type="evidence" value="ECO:0007669"/>
    <property type="project" value="TreeGrafter"/>
</dbReference>
<dbReference type="InterPro" id="IPR012349">
    <property type="entry name" value="Split_barrel_FMN-bd"/>
</dbReference>
<keyword evidence="4" id="KW-1185">Reference proteome</keyword>
<organism evidence="3 4">
    <name type="scientific">Krasilnikovia cinnamomea</name>
    <dbReference type="NCBI Taxonomy" id="349313"/>
    <lineage>
        <taxon>Bacteria</taxon>
        <taxon>Bacillati</taxon>
        <taxon>Actinomycetota</taxon>
        <taxon>Actinomycetes</taxon>
        <taxon>Micromonosporales</taxon>
        <taxon>Micromonosporaceae</taxon>
        <taxon>Krasilnikovia</taxon>
    </lineage>
</organism>
<dbReference type="AlphaFoldDB" id="A0A4Q7ZMI0"/>
<proteinExistence type="predicted"/>
<evidence type="ECO:0000256" key="1">
    <source>
        <dbReference type="ARBA" id="ARBA00023002"/>
    </source>
</evidence>
<dbReference type="InterPro" id="IPR002563">
    <property type="entry name" value="Flavin_Rdtase-like_dom"/>
</dbReference>
<evidence type="ECO:0000313" key="3">
    <source>
        <dbReference type="EMBL" id="RZU51623.1"/>
    </source>
</evidence>
<reference evidence="3 4" key="1">
    <citation type="submission" date="2019-02" db="EMBL/GenBank/DDBJ databases">
        <title>Sequencing the genomes of 1000 actinobacteria strains.</title>
        <authorList>
            <person name="Klenk H.-P."/>
        </authorList>
    </citation>
    <scope>NUCLEOTIDE SEQUENCE [LARGE SCALE GENOMIC DNA]</scope>
    <source>
        <strain evidence="3 4">DSM 45162</strain>
    </source>
</reference>
<dbReference type="EMBL" id="SHKY01000001">
    <property type="protein sequence ID" value="RZU51623.1"/>
    <property type="molecule type" value="Genomic_DNA"/>
</dbReference>
<gene>
    <name evidence="3" type="ORF">EV385_3456</name>
</gene>
<dbReference type="RefSeq" id="WP_242624926.1">
    <property type="nucleotide sequence ID" value="NZ_SHKY01000001.1"/>
</dbReference>
<dbReference type="Gene3D" id="2.30.110.10">
    <property type="entry name" value="Electron Transport, Fmn-binding Protein, Chain A"/>
    <property type="match status" value="1"/>
</dbReference>
<dbReference type="PANTHER" id="PTHR30466:SF1">
    <property type="entry name" value="FMN REDUCTASE (NADH) RUTF"/>
    <property type="match status" value="1"/>
</dbReference>
<evidence type="ECO:0000259" key="2">
    <source>
        <dbReference type="SMART" id="SM00903"/>
    </source>
</evidence>
<name>A0A4Q7ZMI0_9ACTN</name>
<keyword evidence="1" id="KW-0560">Oxidoreductase</keyword>
<protein>
    <submittedName>
        <fullName evidence="3">Flavin reductase ActVB</fullName>
    </submittedName>
</protein>
<dbReference type="Pfam" id="PF01613">
    <property type="entry name" value="Flavin_Reduct"/>
    <property type="match status" value="1"/>
</dbReference>
<dbReference type="PANTHER" id="PTHR30466">
    <property type="entry name" value="FLAVIN REDUCTASE"/>
    <property type="match status" value="1"/>
</dbReference>
<dbReference type="GO" id="GO:0010181">
    <property type="term" value="F:FMN binding"/>
    <property type="evidence" value="ECO:0007669"/>
    <property type="project" value="InterPro"/>
</dbReference>
<feature type="domain" description="Flavin reductase like" evidence="2">
    <location>
        <begin position="28"/>
        <end position="171"/>
    </location>
</feature>
<dbReference type="SMART" id="SM00903">
    <property type="entry name" value="Flavin_Reduct"/>
    <property type="match status" value="1"/>
</dbReference>
<sequence>MTLEGATGTDLSPPDAAGPDRATFLDVMASVPTGVTILTTTDEHGTPYGMTASSFCSVSLDPPLVLVCVATSASCFPAFIRCGRFAVSVLRPEHAALARRFASRSAEKFAAGGLRPATSGLPVVDGALATLECRVYDRHLAGDHVILVGEVRRARWAGGTPLVYAGRVFTELAS</sequence>
<dbReference type="GO" id="GO:0042602">
    <property type="term" value="F:riboflavin reductase (NADPH) activity"/>
    <property type="evidence" value="ECO:0007669"/>
    <property type="project" value="TreeGrafter"/>
</dbReference>